<dbReference type="GO" id="GO:0005737">
    <property type="term" value="C:cytoplasm"/>
    <property type="evidence" value="ECO:0007669"/>
    <property type="project" value="TreeGrafter"/>
</dbReference>
<proteinExistence type="predicted"/>
<keyword evidence="1" id="KW-0547">Nucleotide-binding</keyword>
<dbReference type="CDD" id="cd06170">
    <property type="entry name" value="LuxR_C_like"/>
    <property type="match status" value="1"/>
</dbReference>
<dbReference type="PROSITE" id="PS50043">
    <property type="entry name" value="HTH_LUXR_2"/>
    <property type="match status" value="1"/>
</dbReference>
<dbReference type="Pfam" id="PF13191">
    <property type="entry name" value="AAA_16"/>
    <property type="match status" value="1"/>
</dbReference>
<keyword evidence="6" id="KW-1185">Reference proteome</keyword>
<keyword evidence="5" id="KW-0238">DNA-binding</keyword>
<dbReference type="InterPro" id="IPR016032">
    <property type="entry name" value="Sig_transdc_resp-reg_C-effctor"/>
</dbReference>
<feature type="domain" description="HTH luxR-type" evidence="4">
    <location>
        <begin position="857"/>
        <end position="922"/>
    </location>
</feature>
<dbReference type="InterPro" id="IPR036388">
    <property type="entry name" value="WH-like_DNA-bd_sf"/>
</dbReference>
<dbReference type="SUPFAM" id="SSF46894">
    <property type="entry name" value="C-terminal effector domain of the bipartite response regulators"/>
    <property type="match status" value="1"/>
</dbReference>
<accession>A0A7W7GXZ8</accession>
<reference evidence="5 6" key="1">
    <citation type="submission" date="2020-08" db="EMBL/GenBank/DDBJ databases">
        <title>Sequencing the genomes of 1000 actinobacteria strains.</title>
        <authorList>
            <person name="Klenk H.-P."/>
        </authorList>
    </citation>
    <scope>NUCLEOTIDE SEQUENCE [LARGE SCALE GENOMIC DNA]</scope>
    <source>
        <strain evidence="5 6">DSM 45809</strain>
    </source>
</reference>
<dbReference type="Gene3D" id="1.25.40.10">
    <property type="entry name" value="Tetratricopeptide repeat domain"/>
    <property type="match status" value="1"/>
</dbReference>
<evidence type="ECO:0000259" key="4">
    <source>
        <dbReference type="PROSITE" id="PS50043"/>
    </source>
</evidence>
<dbReference type="InterPro" id="IPR011990">
    <property type="entry name" value="TPR-like_helical_dom_sf"/>
</dbReference>
<organism evidence="5 6">
    <name type="scientific">Actinoplanes octamycinicus</name>
    <dbReference type="NCBI Taxonomy" id="135948"/>
    <lineage>
        <taxon>Bacteria</taxon>
        <taxon>Bacillati</taxon>
        <taxon>Actinomycetota</taxon>
        <taxon>Actinomycetes</taxon>
        <taxon>Micromonosporales</taxon>
        <taxon>Micromonosporaceae</taxon>
        <taxon>Actinoplanes</taxon>
    </lineage>
</organism>
<feature type="region of interest" description="Disordered" evidence="3">
    <location>
        <begin position="495"/>
        <end position="515"/>
    </location>
</feature>
<gene>
    <name evidence="5" type="ORF">BJY16_003840</name>
</gene>
<dbReference type="InterPro" id="IPR000792">
    <property type="entry name" value="Tscrpt_reg_LuxR_C"/>
</dbReference>
<dbReference type="SUPFAM" id="SSF52540">
    <property type="entry name" value="P-loop containing nucleoside triphosphate hydrolases"/>
    <property type="match status" value="1"/>
</dbReference>
<dbReference type="GO" id="GO:0005524">
    <property type="term" value="F:ATP binding"/>
    <property type="evidence" value="ECO:0007669"/>
    <property type="project" value="UniProtKB-KW"/>
</dbReference>
<evidence type="ECO:0000313" key="6">
    <source>
        <dbReference type="Proteomes" id="UP000546162"/>
    </source>
</evidence>
<name>A0A7W7GXZ8_9ACTN</name>
<evidence type="ECO:0000313" key="5">
    <source>
        <dbReference type="EMBL" id="MBB4740381.1"/>
    </source>
</evidence>
<dbReference type="SMART" id="SM00421">
    <property type="entry name" value="HTH_LUXR"/>
    <property type="match status" value="1"/>
</dbReference>
<comment type="caution">
    <text evidence="5">The sequence shown here is derived from an EMBL/GenBank/DDBJ whole genome shotgun (WGS) entry which is preliminary data.</text>
</comment>
<dbReference type="Pfam" id="PF00196">
    <property type="entry name" value="GerE"/>
    <property type="match status" value="1"/>
</dbReference>
<dbReference type="InterPro" id="IPR041664">
    <property type="entry name" value="AAA_16"/>
</dbReference>
<dbReference type="GO" id="GO:0006355">
    <property type="term" value="P:regulation of DNA-templated transcription"/>
    <property type="evidence" value="ECO:0007669"/>
    <property type="project" value="InterPro"/>
</dbReference>
<dbReference type="InterPro" id="IPR027417">
    <property type="entry name" value="P-loop_NTPase"/>
</dbReference>
<dbReference type="PANTHER" id="PTHR16305">
    <property type="entry name" value="TESTICULAR SOLUBLE ADENYLYL CYCLASE"/>
    <property type="match status" value="1"/>
</dbReference>
<dbReference type="PANTHER" id="PTHR16305:SF35">
    <property type="entry name" value="TRANSCRIPTIONAL ACTIVATOR DOMAIN"/>
    <property type="match status" value="1"/>
</dbReference>
<keyword evidence="2" id="KW-0067">ATP-binding</keyword>
<sequence length="927" mass="99872">MAVLEDLLNSTAEGNGRIATISGAVASGKSELLVTASDRAVAGGAVVVDAVASRAEHGVRFGIVRKIIASLPIAPEATAMILRLMEEAGDPASAGVGFMVCLSTTLLRLAERQPVVIAVDDVHRADPASKQFLLHLARRTRRAKVLLLLTTSNRTPRDQTDFYSELQRQPHHTRLRLRLLSRSGTSHLISGQLSPHAANRLADEVHTVTGGNPMLVQALIDDARATAESTAASGVPLVRAETYIQGVLDCLHRGDSEMLTVARAIAAFGPAATPQTISQLVDLPARTVLQAIEDLGHSGLLSDGQFRDPAARTAILDHAPADVVVRLRDRTARLLFDSGASATEVAQQVVARGGEADAWTLPVLRKAAEYAMVNDDNTFARRCLELAYRVCADERERAEINSQLILATWRTAPAAAGGYLARLTAEAAPDRAVYRNLPMSVAYLAWDGQVDRAAGIVEELTETPQTSEPSDLTAIAAARNWLTAFIPHLRPRLHGPDAAGTAPETEPEPEPAGAVAGASEALPYLHAAATYTAAVTGDSEAEAPVDEAIRILQRYHLTDSAVQPLVSVLWALIYADRLDLALSWCERLLDECSSRDTPSWRALLTVVRAEIALRQGDLGGAESHARAALDQMSVQSWGIAIAHPLAILVQACTMMGRYEEAGRLLDQAVPPAMPHTIAGLHYRQARGRWYLATGRPHAALETFLAIGKSMEAFGTDNPQVVSWHIDAAEAWLALGEPKRAKELAESQLNRSGPGSRRRRAVLLRILGAVETGPRRLPMLREAVKILEDHGSRLQLAIALGELGRCQQAAGDVNQARMLVRKAWHLAKSCGAEPVCEQLIPGYSETEAAPSARATIRQVPESEPLTEAEARVATLAAEGHTNREIAAQLFVTVSTVEQHLTRIYRKLDVRRRRDLPAKLSAVDSWAAA</sequence>
<dbReference type="PRINTS" id="PR00038">
    <property type="entry name" value="HTHLUXR"/>
</dbReference>
<evidence type="ECO:0000256" key="1">
    <source>
        <dbReference type="ARBA" id="ARBA00022741"/>
    </source>
</evidence>
<dbReference type="GO" id="GO:0003677">
    <property type="term" value="F:DNA binding"/>
    <property type="evidence" value="ECO:0007669"/>
    <property type="project" value="UniProtKB-KW"/>
</dbReference>
<dbReference type="GO" id="GO:0004016">
    <property type="term" value="F:adenylate cyclase activity"/>
    <property type="evidence" value="ECO:0007669"/>
    <property type="project" value="TreeGrafter"/>
</dbReference>
<dbReference type="EMBL" id="JACHNB010000001">
    <property type="protein sequence ID" value="MBB4740381.1"/>
    <property type="molecule type" value="Genomic_DNA"/>
</dbReference>
<dbReference type="PROSITE" id="PS00622">
    <property type="entry name" value="HTH_LUXR_1"/>
    <property type="match status" value="1"/>
</dbReference>
<protein>
    <submittedName>
        <fullName evidence="5">DNA-binding CsgD family transcriptional regulator</fullName>
    </submittedName>
</protein>
<dbReference type="Gene3D" id="1.10.10.10">
    <property type="entry name" value="Winged helix-like DNA-binding domain superfamily/Winged helix DNA-binding domain"/>
    <property type="match status" value="1"/>
</dbReference>
<dbReference type="AlphaFoldDB" id="A0A7W7GXZ8"/>
<evidence type="ECO:0000256" key="3">
    <source>
        <dbReference type="SAM" id="MobiDB-lite"/>
    </source>
</evidence>
<dbReference type="Proteomes" id="UP000546162">
    <property type="component" value="Unassembled WGS sequence"/>
</dbReference>
<dbReference type="SUPFAM" id="SSF48452">
    <property type="entry name" value="TPR-like"/>
    <property type="match status" value="2"/>
</dbReference>
<evidence type="ECO:0000256" key="2">
    <source>
        <dbReference type="ARBA" id="ARBA00022840"/>
    </source>
</evidence>